<dbReference type="HOGENOM" id="CLU_1298367_0_0_7"/>
<evidence type="ECO:0000256" key="7">
    <source>
        <dbReference type="ARBA" id="ARBA00023160"/>
    </source>
</evidence>
<comment type="subcellular location">
    <subcellularLocation>
        <location evidence="8">Cytoplasm</location>
    </subcellularLocation>
</comment>
<proteinExistence type="inferred from homology"/>
<dbReference type="GO" id="GO:0006633">
    <property type="term" value="P:fatty acid biosynthetic process"/>
    <property type="evidence" value="ECO:0007669"/>
    <property type="project" value="UniProtKB-UniRule"/>
</dbReference>
<protein>
    <recommendedName>
        <fullName evidence="8">Holo-[acyl-carrier-protein] synthase</fullName>
        <shortName evidence="8">Holo-ACP synthase</shortName>
        <ecNumber evidence="8">2.7.8.7</ecNumber>
    </recommendedName>
    <alternativeName>
        <fullName evidence="8">4'-phosphopantetheinyl transferase AcpS</fullName>
    </alternativeName>
</protein>
<keyword evidence="6 8" id="KW-0443">Lipid metabolism</keyword>
<comment type="catalytic activity">
    <reaction evidence="8">
        <text>apo-[ACP] + CoA = holo-[ACP] + adenosine 3',5'-bisphosphate + H(+)</text>
        <dbReference type="Rhea" id="RHEA:12068"/>
        <dbReference type="Rhea" id="RHEA-COMP:9685"/>
        <dbReference type="Rhea" id="RHEA-COMP:9690"/>
        <dbReference type="ChEBI" id="CHEBI:15378"/>
        <dbReference type="ChEBI" id="CHEBI:29999"/>
        <dbReference type="ChEBI" id="CHEBI:57287"/>
        <dbReference type="ChEBI" id="CHEBI:58343"/>
        <dbReference type="ChEBI" id="CHEBI:64479"/>
        <dbReference type="EC" id="2.7.8.7"/>
    </reaction>
</comment>
<keyword evidence="8" id="KW-0963">Cytoplasm</keyword>
<comment type="cofactor">
    <cofactor evidence="8">
        <name>Mg(2+)</name>
        <dbReference type="ChEBI" id="CHEBI:18420"/>
    </cofactor>
</comment>
<dbReference type="InterPro" id="IPR002582">
    <property type="entry name" value="ACPS"/>
</dbReference>
<evidence type="ECO:0000313" key="12">
    <source>
        <dbReference type="Proteomes" id="UP000018731"/>
    </source>
</evidence>
<keyword evidence="3 8" id="KW-0479">Metal-binding</keyword>
<evidence type="ECO:0000256" key="4">
    <source>
        <dbReference type="ARBA" id="ARBA00022832"/>
    </source>
</evidence>
<dbReference type="AlphaFoldDB" id="V8CCQ8"/>
<dbReference type="GO" id="GO:0000287">
    <property type="term" value="F:magnesium ion binding"/>
    <property type="evidence" value="ECO:0007669"/>
    <property type="project" value="UniProtKB-UniRule"/>
</dbReference>
<evidence type="ECO:0000259" key="10">
    <source>
        <dbReference type="Pfam" id="PF01648"/>
    </source>
</evidence>
<evidence type="ECO:0000313" key="11">
    <source>
        <dbReference type="EMBL" id="ETD25203.1"/>
    </source>
</evidence>
<comment type="caution">
    <text evidence="11">The sequence shown here is derived from an EMBL/GenBank/DDBJ whole genome shotgun (WGS) entry which is preliminary data.</text>
</comment>
<name>V8CCQ8_9HELI</name>
<dbReference type="InterPro" id="IPR008278">
    <property type="entry name" value="4-PPantetheinyl_Trfase_dom"/>
</dbReference>
<keyword evidence="12" id="KW-1185">Reference proteome</keyword>
<evidence type="ECO:0000256" key="1">
    <source>
        <dbReference type="ARBA" id="ARBA00022516"/>
    </source>
</evidence>
<feature type="region of interest" description="Disordered" evidence="9">
    <location>
        <begin position="1"/>
        <end position="36"/>
    </location>
</feature>
<keyword evidence="7 8" id="KW-0275">Fatty acid biosynthesis</keyword>
<evidence type="ECO:0000256" key="5">
    <source>
        <dbReference type="ARBA" id="ARBA00022842"/>
    </source>
</evidence>
<evidence type="ECO:0000256" key="8">
    <source>
        <dbReference type="HAMAP-Rule" id="MF_00101"/>
    </source>
</evidence>
<dbReference type="RefSeq" id="WP_023927259.1">
    <property type="nucleotide sequence ID" value="NZ_KI669454.1"/>
</dbReference>
<evidence type="ECO:0000256" key="3">
    <source>
        <dbReference type="ARBA" id="ARBA00022723"/>
    </source>
</evidence>
<dbReference type="HAMAP" id="MF_00101">
    <property type="entry name" value="AcpS"/>
    <property type="match status" value="1"/>
</dbReference>
<comment type="similarity">
    <text evidence="8">Belongs to the P-Pant transferase superfamily. AcpS family.</text>
</comment>
<feature type="compositionally biased region" description="Basic residues" evidence="9">
    <location>
        <begin position="1"/>
        <end position="10"/>
    </location>
</feature>
<dbReference type="Proteomes" id="UP000018731">
    <property type="component" value="Unassembled WGS sequence"/>
</dbReference>
<feature type="domain" description="4'-phosphopantetheinyl transferase" evidence="10">
    <location>
        <begin position="67"/>
        <end position="165"/>
    </location>
</feature>
<dbReference type="STRING" id="1357400.HMPREF2086_00538"/>
<feature type="binding site" evidence="8">
    <location>
        <position position="120"/>
    </location>
    <ligand>
        <name>Mg(2+)</name>
        <dbReference type="ChEBI" id="CHEBI:18420"/>
    </ligand>
</feature>
<dbReference type="InterPro" id="IPR004568">
    <property type="entry name" value="Ppantetheine-prot_Trfase_dom"/>
</dbReference>
<dbReference type="EMBL" id="AZJI01000001">
    <property type="protein sequence ID" value="ETD25203.1"/>
    <property type="molecule type" value="Genomic_DNA"/>
</dbReference>
<feature type="compositionally biased region" description="Basic residues" evidence="9">
    <location>
        <begin position="23"/>
        <end position="33"/>
    </location>
</feature>
<reference evidence="11 12" key="1">
    <citation type="journal article" date="2014" name="Genome Announc.">
        <title>Draft genome sequences of six enterohepatic helicobacter species isolated from humans and one from rhesus macaques.</title>
        <authorList>
            <person name="Shen Z."/>
            <person name="Sheh A."/>
            <person name="Young S.K."/>
            <person name="Abouelliel A."/>
            <person name="Ward D.V."/>
            <person name="Earl A.M."/>
            <person name="Fox J.G."/>
        </authorList>
    </citation>
    <scope>NUCLEOTIDE SEQUENCE [LARGE SCALE GENOMIC DNA]</scope>
    <source>
        <strain evidence="11 12">MIT 99-5501</strain>
    </source>
</reference>
<comment type="function">
    <text evidence="8">Transfers the 4'-phosphopantetheine moiety from coenzyme A to a Ser of acyl-carrier-protein.</text>
</comment>
<dbReference type="Gene3D" id="3.90.470.20">
    <property type="entry name" value="4'-phosphopantetheinyl transferase domain"/>
    <property type="match status" value="1"/>
</dbReference>
<evidence type="ECO:0000256" key="9">
    <source>
        <dbReference type="SAM" id="MobiDB-lite"/>
    </source>
</evidence>
<dbReference type="PATRIC" id="fig|1357400.3.peg.731"/>
<dbReference type="GO" id="GO:0008897">
    <property type="term" value="F:holo-[acyl-carrier-protein] synthase activity"/>
    <property type="evidence" value="ECO:0007669"/>
    <property type="project" value="UniProtKB-UniRule"/>
</dbReference>
<organism evidence="11 12">
    <name type="scientific">Helicobacter macacae MIT 99-5501</name>
    <dbReference type="NCBI Taxonomy" id="1357400"/>
    <lineage>
        <taxon>Bacteria</taxon>
        <taxon>Pseudomonadati</taxon>
        <taxon>Campylobacterota</taxon>
        <taxon>Epsilonproteobacteria</taxon>
        <taxon>Campylobacterales</taxon>
        <taxon>Helicobacteraceae</taxon>
        <taxon>Helicobacter</taxon>
    </lineage>
</organism>
<dbReference type="NCBIfam" id="TIGR00516">
    <property type="entry name" value="acpS"/>
    <property type="match status" value="1"/>
</dbReference>
<sequence>MPKHKMKKNSAKCVPKCASKSTKSSKKSCKKSHKSLDSKKDLLDFAKKDCQSDFVDFAKSPCIWLPRIGIDIVKISRIERILSRYKDAFLKRFLRKSEIELLKSKGFAPASVAGFFASKEACSKALGVGISKNLGFKDMIVSYTSANAPQITLSRRASKHFSKHFKKNHLSSKVADKVASTSPNSFTSFTPKFTLSISHDGGFAIAVVLCLC</sequence>
<dbReference type="NCBIfam" id="TIGR00556">
    <property type="entry name" value="pantethn_trn"/>
    <property type="match status" value="1"/>
</dbReference>
<evidence type="ECO:0000256" key="2">
    <source>
        <dbReference type="ARBA" id="ARBA00022679"/>
    </source>
</evidence>
<dbReference type="Pfam" id="PF01648">
    <property type="entry name" value="ACPS"/>
    <property type="match status" value="1"/>
</dbReference>
<keyword evidence="5 8" id="KW-0460">Magnesium</keyword>
<dbReference type="GO" id="GO:0005737">
    <property type="term" value="C:cytoplasm"/>
    <property type="evidence" value="ECO:0007669"/>
    <property type="project" value="UniProtKB-SubCell"/>
</dbReference>
<keyword evidence="4 8" id="KW-0276">Fatty acid metabolism</keyword>
<dbReference type="eggNOG" id="COG0736">
    <property type="taxonomic scope" value="Bacteria"/>
</dbReference>
<evidence type="ECO:0000256" key="6">
    <source>
        <dbReference type="ARBA" id="ARBA00023098"/>
    </source>
</evidence>
<keyword evidence="2 8" id="KW-0808">Transferase</keyword>
<dbReference type="InterPro" id="IPR037143">
    <property type="entry name" value="4-PPantetheinyl_Trfase_dom_sf"/>
</dbReference>
<feature type="binding site" evidence="8">
    <location>
        <position position="71"/>
    </location>
    <ligand>
        <name>Mg(2+)</name>
        <dbReference type="ChEBI" id="CHEBI:18420"/>
    </ligand>
</feature>
<accession>V8CCQ8</accession>
<dbReference type="EC" id="2.7.8.7" evidence="8"/>
<gene>
    <name evidence="8" type="primary">acpS</name>
    <name evidence="11" type="ORF">HMPREF2086_00538</name>
</gene>
<dbReference type="SUPFAM" id="SSF56214">
    <property type="entry name" value="4'-phosphopantetheinyl transferase"/>
    <property type="match status" value="1"/>
</dbReference>
<keyword evidence="1 8" id="KW-0444">Lipid biosynthesis</keyword>